<evidence type="ECO:0000313" key="3">
    <source>
        <dbReference type="Proteomes" id="UP000247409"/>
    </source>
</evidence>
<feature type="compositionally biased region" description="Polar residues" evidence="1">
    <location>
        <begin position="211"/>
        <end position="224"/>
    </location>
</feature>
<dbReference type="EMBL" id="NBIV01000061">
    <property type="protein sequence ID" value="PXF45439.1"/>
    <property type="molecule type" value="Genomic_DNA"/>
</dbReference>
<proteinExistence type="predicted"/>
<name>A0A2V3ITL1_9FLOR</name>
<feature type="region of interest" description="Disordered" evidence="1">
    <location>
        <begin position="261"/>
        <end position="305"/>
    </location>
</feature>
<feature type="region of interest" description="Disordered" evidence="1">
    <location>
        <begin position="92"/>
        <end position="147"/>
    </location>
</feature>
<dbReference type="Proteomes" id="UP000247409">
    <property type="component" value="Unassembled WGS sequence"/>
</dbReference>
<accession>A0A2V3ITL1</accession>
<feature type="region of interest" description="Disordered" evidence="1">
    <location>
        <begin position="182"/>
        <end position="238"/>
    </location>
</feature>
<comment type="caution">
    <text evidence="2">The sequence shown here is derived from an EMBL/GenBank/DDBJ whole genome shotgun (WGS) entry which is preliminary data.</text>
</comment>
<feature type="region of interest" description="Disordered" evidence="1">
    <location>
        <begin position="1"/>
        <end position="48"/>
    </location>
</feature>
<feature type="compositionally biased region" description="Polar residues" evidence="1">
    <location>
        <begin position="18"/>
        <end position="28"/>
    </location>
</feature>
<keyword evidence="3" id="KW-1185">Reference proteome</keyword>
<reference evidence="2 3" key="1">
    <citation type="journal article" date="2018" name="Mol. Biol. Evol.">
        <title>Analysis of the draft genome of the red seaweed Gracilariopsis chorda provides insights into genome size evolution in Rhodophyta.</title>
        <authorList>
            <person name="Lee J."/>
            <person name="Yang E.C."/>
            <person name="Graf L."/>
            <person name="Yang J.H."/>
            <person name="Qiu H."/>
            <person name="Zel Zion U."/>
            <person name="Chan C.X."/>
            <person name="Stephens T.G."/>
            <person name="Weber A.P.M."/>
            <person name="Boo G.H."/>
            <person name="Boo S.M."/>
            <person name="Kim K.M."/>
            <person name="Shin Y."/>
            <person name="Jung M."/>
            <person name="Lee S.J."/>
            <person name="Yim H.S."/>
            <person name="Lee J.H."/>
            <person name="Bhattacharya D."/>
            <person name="Yoon H.S."/>
        </authorList>
    </citation>
    <scope>NUCLEOTIDE SEQUENCE [LARGE SCALE GENOMIC DNA]</scope>
    <source>
        <strain evidence="2 3">SKKU-2015</strain>
        <tissue evidence="2">Whole body</tissue>
    </source>
</reference>
<feature type="compositionally biased region" description="Polar residues" evidence="1">
    <location>
        <begin position="276"/>
        <end position="287"/>
    </location>
</feature>
<gene>
    <name evidence="2" type="ORF">BWQ96_04854</name>
</gene>
<feature type="compositionally biased region" description="Basic and acidic residues" evidence="1">
    <location>
        <begin position="289"/>
        <end position="298"/>
    </location>
</feature>
<protein>
    <submittedName>
        <fullName evidence="2">Uncharacterized protein</fullName>
    </submittedName>
</protein>
<evidence type="ECO:0000256" key="1">
    <source>
        <dbReference type="SAM" id="MobiDB-lite"/>
    </source>
</evidence>
<dbReference type="AlphaFoldDB" id="A0A2V3ITL1"/>
<evidence type="ECO:0000313" key="2">
    <source>
        <dbReference type="EMBL" id="PXF45439.1"/>
    </source>
</evidence>
<feature type="compositionally biased region" description="Basic and acidic residues" evidence="1">
    <location>
        <begin position="186"/>
        <end position="196"/>
    </location>
</feature>
<organism evidence="2 3">
    <name type="scientific">Gracilariopsis chorda</name>
    <dbReference type="NCBI Taxonomy" id="448386"/>
    <lineage>
        <taxon>Eukaryota</taxon>
        <taxon>Rhodophyta</taxon>
        <taxon>Florideophyceae</taxon>
        <taxon>Rhodymeniophycidae</taxon>
        <taxon>Gracilariales</taxon>
        <taxon>Gracilariaceae</taxon>
        <taxon>Gracilariopsis</taxon>
    </lineage>
</organism>
<sequence length="350" mass="38906">MFSAFSDVESGEEDIGTPPSSNASSPKLDSTPEMPTFSGLAGNESERDQQVPMRMDQFALNASQTNYIYRSNTEDDLSFVFRFHFGIQKFQNPSSEQMRQPMHIEQSSSGESDTEIPHSIFPSEPAGRCRQRFDNPRHQSVPASTGLSGVELLKSPCISPPEPDENLHEHGDTQLQLPSFYQSTESESKEDIDKSPDLPPPGSEKRLQELSPPSSCENTFSGSASAPDDQYRPSPVSAYQNNASGSAAVCDNACITYPESKGSECGKRQVPRPSRDSSILESGFTETSDIERTNETKTRPKIRKNRKHGSIWKRIREHAFSAITYLRSAPRRAFSILGSICRRVARLFSR</sequence>